<dbReference type="InterPro" id="IPR001818">
    <property type="entry name" value="Pept_M10_metallopeptidase"/>
</dbReference>
<sequence>WNHTNITWYFYNSFNVDDIIEKAFALYSKHSSLTFKKDFQCPTMYITVTPTVHIKYSERKTCPYDFDGPGGVLGHAFVPYPGMNQTDIHLDFNENWDFTMNLPAYDKSSFFLTMAHEIGHALGLQHSYVATSVMFPVSFTPKGIRDLNEFDLDRD</sequence>
<keyword evidence="7" id="KW-0482">Metalloprotease</keyword>
<feature type="binding site" evidence="9">
    <location>
        <position position="120"/>
    </location>
    <ligand>
        <name>Zn(2+)</name>
        <dbReference type="ChEBI" id="CHEBI:29105"/>
        <label>2</label>
        <note>catalytic</note>
    </ligand>
</feature>
<comment type="cofactor">
    <cofactor evidence="9">
        <name>Zn(2+)</name>
        <dbReference type="ChEBI" id="CHEBI:29105"/>
    </cofactor>
    <text evidence="9">Binds 2 Zn(2+) ions per subunit.</text>
</comment>
<dbReference type="GO" id="GO:0004222">
    <property type="term" value="F:metalloendopeptidase activity"/>
    <property type="evidence" value="ECO:0007669"/>
    <property type="project" value="InterPro"/>
</dbReference>
<dbReference type="PANTHER" id="PTHR10201:SF291">
    <property type="entry name" value="MATRIX METALLOPROTEINASE 1, ISOFORM C-RELATED"/>
    <property type="match status" value="1"/>
</dbReference>
<feature type="binding site" evidence="9">
    <location>
        <position position="89"/>
    </location>
    <ligand>
        <name>Zn(2+)</name>
        <dbReference type="ChEBI" id="CHEBI:29105"/>
        <label>1</label>
    </ligand>
</feature>
<evidence type="ECO:0000313" key="11">
    <source>
        <dbReference type="EMBL" id="JAT12075.1"/>
    </source>
</evidence>
<dbReference type="InterPro" id="IPR006026">
    <property type="entry name" value="Peptidase_Metallo"/>
</dbReference>
<feature type="binding site" evidence="9">
    <location>
        <position position="134"/>
    </location>
    <ligand>
        <name>Zn(2+)</name>
        <dbReference type="ChEBI" id="CHEBI:29105"/>
        <label>2</label>
        <note>catalytic</note>
    </ligand>
</feature>
<evidence type="ECO:0000256" key="8">
    <source>
        <dbReference type="PIRSR" id="PIRSR621190-1"/>
    </source>
</evidence>
<feature type="binding site" evidence="9">
    <location>
        <position position="67"/>
    </location>
    <ligand>
        <name>Ca(2+)</name>
        <dbReference type="ChEBI" id="CHEBI:29108"/>
        <label>3</label>
    </ligand>
</feature>
<reference evidence="11" key="1">
    <citation type="submission" date="2015-11" db="EMBL/GenBank/DDBJ databases">
        <title>De novo transcriptome assembly of four potential Pierce s Disease insect vectors from Arizona vineyards.</title>
        <authorList>
            <person name="Tassone E.E."/>
        </authorList>
    </citation>
    <scope>NUCLEOTIDE SEQUENCE</scope>
</reference>
<dbReference type="EMBL" id="GEBQ01027902">
    <property type="protein sequence ID" value="JAT12075.1"/>
    <property type="molecule type" value="Transcribed_RNA"/>
</dbReference>
<feature type="binding site" evidence="9">
    <location>
        <position position="116"/>
    </location>
    <ligand>
        <name>Zn(2+)</name>
        <dbReference type="ChEBI" id="CHEBI:29105"/>
        <label>2</label>
        <note>catalytic</note>
    </ligand>
</feature>
<accession>A0A1B6KKW1</accession>
<dbReference type="SMART" id="SM00235">
    <property type="entry name" value="ZnMc"/>
    <property type="match status" value="1"/>
</dbReference>
<gene>
    <name evidence="11" type="ORF">g.4198</name>
</gene>
<dbReference type="PRINTS" id="PR00138">
    <property type="entry name" value="MATRIXIN"/>
</dbReference>
<organism evidence="11">
    <name type="scientific">Graphocephala atropunctata</name>
    <dbReference type="NCBI Taxonomy" id="36148"/>
    <lineage>
        <taxon>Eukaryota</taxon>
        <taxon>Metazoa</taxon>
        <taxon>Ecdysozoa</taxon>
        <taxon>Arthropoda</taxon>
        <taxon>Hexapoda</taxon>
        <taxon>Insecta</taxon>
        <taxon>Pterygota</taxon>
        <taxon>Neoptera</taxon>
        <taxon>Paraneoptera</taxon>
        <taxon>Hemiptera</taxon>
        <taxon>Auchenorrhyncha</taxon>
        <taxon>Membracoidea</taxon>
        <taxon>Cicadellidae</taxon>
        <taxon>Cicadellinae</taxon>
        <taxon>Cicadellini</taxon>
        <taxon>Graphocephala</taxon>
    </lineage>
</organism>
<dbReference type="InterPro" id="IPR021190">
    <property type="entry name" value="Pept_M10A"/>
</dbReference>
<dbReference type="GO" id="GO:0031012">
    <property type="term" value="C:extracellular matrix"/>
    <property type="evidence" value="ECO:0007669"/>
    <property type="project" value="InterPro"/>
</dbReference>
<evidence type="ECO:0000256" key="5">
    <source>
        <dbReference type="ARBA" id="ARBA00022801"/>
    </source>
</evidence>
<evidence type="ECO:0000256" key="7">
    <source>
        <dbReference type="ARBA" id="ARBA00023049"/>
    </source>
</evidence>
<dbReference type="SUPFAM" id="SSF55486">
    <property type="entry name" value="Metalloproteases ('zincins'), catalytic domain"/>
    <property type="match status" value="1"/>
</dbReference>
<feature type="binding site" evidence="9">
    <location>
        <position position="94"/>
    </location>
    <ligand>
        <name>Ca(2+)</name>
        <dbReference type="ChEBI" id="CHEBI:29108"/>
        <label>1</label>
    </ligand>
</feature>
<dbReference type="Gene3D" id="3.40.390.10">
    <property type="entry name" value="Collagenase (Catalytic Domain)"/>
    <property type="match status" value="1"/>
</dbReference>
<evidence type="ECO:0000259" key="10">
    <source>
        <dbReference type="SMART" id="SM00235"/>
    </source>
</evidence>
<evidence type="ECO:0000256" key="1">
    <source>
        <dbReference type="ARBA" id="ARBA00010370"/>
    </source>
</evidence>
<keyword evidence="2" id="KW-0645">Protease</keyword>
<dbReference type="GO" id="GO:0008270">
    <property type="term" value="F:zinc ion binding"/>
    <property type="evidence" value="ECO:0007669"/>
    <property type="project" value="InterPro"/>
</dbReference>
<dbReference type="GO" id="GO:0030574">
    <property type="term" value="P:collagen catabolic process"/>
    <property type="evidence" value="ECO:0007669"/>
    <property type="project" value="TreeGrafter"/>
</dbReference>
<keyword evidence="6 9" id="KW-0862">Zinc</keyword>
<feature type="binding site" evidence="9">
    <location>
        <position position="87"/>
    </location>
    <ligand>
        <name>Ca(2+)</name>
        <dbReference type="ChEBI" id="CHEBI:29108"/>
        <label>2</label>
    </ligand>
</feature>
<keyword evidence="4" id="KW-0732">Signal</keyword>
<feature type="binding site" evidence="9">
    <location>
        <position position="75"/>
    </location>
    <ligand>
        <name>Zn(2+)</name>
        <dbReference type="ChEBI" id="CHEBI:29105"/>
        <label>1</label>
    </ligand>
</feature>
<evidence type="ECO:0000256" key="9">
    <source>
        <dbReference type="PIRSR" id="PIRSR621190-2"/>
    </source>
</evidence>
<evidence type="ECO:0000256" key="3">
    <source>
        <dbReference type="ARBA" id="ARBA00022723"/>
    </source>
</evidence>
<feature type="active site" evidence="8">
    <location>
        <position position="117"/>
    </location>
</feature>
<feature type="binding site" evidence="9">
    <location>
        <position position="94"/>
    </location>
    <ligand>
        <name>Ca(2+)</name>
        <dbReference type="ChEBI" id="CHEBI:29108"/>
        <label>3</label>
    </ligand>
</feature>
<dbReference type="PANTHER" id="PTHR10201">
    <property type="entry name" value="MATRIX METALLOPROTEINASE"/>
    <property type="match status" value="1"/>
</dbReference>
<dbReference type="InterPro" id="IPR024079">
    <property type="entry name" value="MetalloPept_cat_dom_sf"/>
</dbReference>
<dbReference type="GO" id="GO:0030198">
    <property type="term" value="P:extracellular matrix organization"/>
    <property type="evidence" value="ECO:0007669"/>
    <property type="project" value="TreeGrafter"/>
</dbReference>
<evidence type="ECO:0000256" key="6">
    <source>
        <dbReference type="ARBA" id="ARBA00022833"/>
    </source>
</evidence>
<dbReference type="GO" id="GO:0006508">
    <property type="term" value="P:proteolysis"/>
    <property type="evidence" value="ECO:0007669"/>
    <property type="project" value="UniProtKB-KW"/>
</dbReference>
<feature type="binding site" evidence="9">
    <location>
        <position position="68"/>
    </location>
    <ligand>
        <name>Ca(2+)</name>
        <dbReference type="ChEBI" id="CHEBI:29108"/>
        <label>3</label>
    </ligand>
</feature>
<protein>
    <recommendedName>
        <fullName evidence="10">Peptidase metallopeptidase domain-containing protein</fullName>
    </recommendedName>
</protein>
<name>A0A1B6KKW1_9HEMI</name>
<dbReference type="AlphaFoldDB" id="A0A1B6KKW1"/>
<feature type="non-terminal residue" evidence="11">
    <location>
        <position position="1"/>
    </location>
</feature>
<dbReference type="Pfam" id="PF00413">
    <property type="entry name" value="Peptidase_M10"/>
    <property type="match status" value="1"/>
</dbReference>
<feature type="binding site" evidence="9">
    <location>
        <position position="91"/>
    </location>
    <ligand>
        <name>Ca(2+)</name>
        <dbReference type="ChEBI" id="CHEBI:29108"/>
        <label>3</label>
    </ligand>
</feature>
<proteinExistence type="inferred from homology"/>
<keyword evidence="3 9" id="KW-0479">Metal-binding</keyword>
<evidence type="ECO:0000256" key="4">
    <source>
        <dbReference type="ARBA" id="ARBA00022729"/>
    </source>
</evidence>
<evidence type="ECO:0000256" key="2">
    <source>
        <dbReference type="ARBA" id="ARBA00022670"/>
    </source>
</evidence>
<keyword evidence="5" id="KW-0378">Hydrolase</keyword>
<comment type="similarity">
    <text evidence="1">Belongs to the peptidase M10A family.</text>
</comment>
<keyword evidence="9" id="KW-0106">Calcium</keyword>
<comment type="cofactor">
    <cofactor evidence="9">
        <name>Ca(2+)</name>
        <dbReference type="ChEBI" id="CHEBI:29108"/>
    </cofactor>
    <text evidence="9">Can bind about 5 Ca(2+) ions per subunit.</text>
</comment>
<feature type="binding site" evidence="9">
    <location>
        <position position="126"/>
    </location>
    <ligand>
        <name>Zn(2+)</name>
        <dbReference type="ChEBI" id="CHEBI:29105"/>
        <label>2</label>
        <note>catalytic</note>
    </ligand>
</feature>
<feature type="non-terminal residue" evidence="11">
    <location>
        <position position="155"/>
    </location>
</feature>
<feature type="domain" description="Peptidase metallopeptidase" evidence="10">
    <location>
        <begin position="1"/>
        <end position="154"/>
    </location>
</feature>